<dbReference type="eggNOG" id="ENOG5032S93">
    <property type="taxonomic scope" value="Bacteria"/>
</dbReference>
<proteinExistence type="predicted"/>
<dbReference type="RefSeq" id="WP_006863780.1">
    <property type="nucleotide sequence ID" value="NZ_ACCL02000022.1"/>
</dbReference>
<evidence type="ECO:0000313" key="1">
    <source>
        <dbReference type="EMBL" id="EET59108.1"/>
    </source>
</evidence>
<dbReference type="AlphaFoldDB" id="C6LK30"/>
<keyword evidence="2" id="KW-1185">Reference proteome</keyword>
<gene>
    <name evidence="1" type="ORF">BRYFOR_09017</name>
</gene>
<accession>C6LK30</accession>
<protein>
    <submittedName>
        <fullName evidence="1">Uncharacterized protein</fullName>
    </submittedName>
</protein>
<dbReference type="Proteomes" id="UP000005561">
    <property type="component" value="Unassembled WGS sequence"/>
</dbReference>
<reference evidence="1" key="1">
    <citation type="submission" date="2009-07" db="EMBL/GenBank/DDBJ databases">
        <authorList>
            <person name="Weinstock G."/>
            <person name="Sodergren E."/>
            <person name="Clifton S."/>
            <person name="Fulton L."/>
            <person name="Fulton B."/>
            <person name="Courtney L."/>
            <person name="Fronick C."/>
            <person name="Harrison M."/>
            <person name="Strong C."/>
            <person name="Farmer C."/>
            <person name="Delahaunty K."/>
            <person name="Markovic C."/>
            <person name="Hall O."/>
            <person name="Minx P."/>
            <person name="Tomlinson C."/>
            <person name="Mitreva M."/>
            <person name="Nelson J."/>
            <person name="Hou S."/>
            <person name="Wollam A."/>
            <person name="Pepin K.H."/>
            <person name="Johnson M."/>
            <person name="Bhonagiri V."/>
            <person name="Nash W.E."/>
            <person name="Warren W."/>
            <person name="Chinwalla A."/>
            <person name="Mardis E.R."/>
            <person name="Wilson R.K."/>
        </authorList>
    </citation>
    <scope>NUCLEOTIDE SEQUENCE [LARGE SCALE GENOMIC DNA]</scope>
    <source>
        <strain evidence="1">DSM 14469</strain>
    </source>
</reference>
<dbReference type="OrthoDB" id="2087554at2"/>
<sequence>MIRWMCFPKYRNIEAHMYDIIKIFETVYPEISSENHAKQSNEVLSIVTEGLKQLGYFVEQGKKKEQKIRVPVSYGENGKTVLSFEADAYNEELKTVIEVEAGRAVMNYQFLKDFYEACLMHNVDYLCIAVRQKYKRSCDYQKVCDFFDALYMTNRMQVPLKSIVIIGY</sequence>
<name>C6LK30_9FIRM</name>
<comment type="caution">
    <text evidence="1">The sequence shown here is derived from an EMBL/GenBank/DDBJ whole genome shotgun (WGS) entry which is preliminary data.</text>
</comment>
<dbReference type="EMBL" id="ACCL02000022">
    <property type="protein sequence ID" value="EET59108.1"/>
    <property type="molecule type" value="Genomic_DNA"/>
</dbReference>
<evidence type="ECO:0000313" key="2">
    <source>
        <dbReference type="Proteomes" id="UP000005561"/>
    </source>
</evidence>
<dbReference type="STRING" id="168384.SAMN05660368_03319"/>
<organism evidence="1 2">
    <name type="scientific">Marvinbryantia formatexigens DSM 14469</name>
    <dbReference type="NCBI Taxonomy" id="478749"/>
    <lineage>
        <taxon>Bacteria</taxon>
        <taxon>Bacillati</taxon>
        <taxon>Bacillota</taxon>
        <taxon>Clostridia</taxon>
        <taxon>Lachnospirales</taxon>
        <taxon>Lachnospiraceae</taxon>
        <taxon>Marvinbryantia</taxon>
    </lineage>
</organism>